<dbReference type="InterPro" id="IPR020373">
    <property type="entry name" value="Kgd4/YMR-31"/>
</dbReference>
<dbReference type="PANTHER" id="PTHR31601">
    <property type="entry name" value="28S RIBOSOMAL PROTEIN S36, MITOCHONDRIAL"/>
    <property type="match status" value="1"/>
</dbReference>
<proteinExistence type="inferred from homology"/>
<protein>
    <submittedName>
        <fullName evidence="5">Uncharacterized protein</fullName>
    </submittedName>
</protein>
<dbReference type="GO" id="GO:0004591">
    <property type="term" value="F:oxoglutarate dehydrogenase (succinyl-transferring) activity"/>
    <property type="evidence" value="ECO:0007669"/>
    <property type="project" value="TreeGrafter"/>
</dbReference>
<comment type="similarity">
    <text evidence="3">Belongs to the alpha-ketoglutarate dehydrogenase component 4 family.</text>
</comment>
<dbReference type="Pfam" id="PF10937">
    <property type="entry name" value="Kgd4-YMR31"/>
    <property type="match status" value="1"/>
</dbReference>
<evidence type="ECO:0000256" key="4">
    <source>
        <dbReference type="SAM" id="MobiDB-lite"/>
    </source>
</evidence>
<sequence>MRPSPRLLDAAAQHARKPLIQFVGRRHWPSTPEPQHPHPSAPADVQNAFSDFLNKFKASASRATQPQAAASSTGKNGETVQSFTDFWQAPERLWRRRISEEEMEAISSGGAY</sequence>
<organism evidence="5 6">
    <name type="scientific">Phanerochaete sordida</name>
    <dbReference type="NCBI Taxonomy" id="48140"/>
    <lineage>
        <taxon>Eukaryota</taxon>
        <taxon>Fungi</taxon>
        <taxon>Dikarya</taxon>
        <taxon>Basidiomycota</taxon>
        <taxon>Agaricomycotina</taxon>
        <taxon>Agaricomycetes</taxon>
        <taxon>Polyporales</taxon>
        <taxon>Phanerochaetaceae</taxon>
        <taxon>Phanerochaete</taxon>
    </lineage>
</organism>
<dbReference type="GO" id="GO:0005739">
    <property type="term" value="C:mitochondrion"/>
    <property type="evidence" value="ECO:0007669"/>
    <property type="project" value="UniProtKB-SubCell"/>
</dbReference>
<gene>
    <name evidence="5" type="ORF">PsYK624_000440</name>
</gene>
<dbReference type="GO" id="GO:0006103">
    <property type="term" value="P:2-oxoglutarate metabolic process"/>
    <property type="evidence" value="ECO:0007669"/>
    <property type="project" value="InterPro"/>
</dbReference>
<dbReference type="Proteomes" id="UP000703269">
    <property type="component" value="Unassembled WGS sequence"/>
</dbReference>
<reference evidence="5 6" key="1">
    <citation type="submission" date="2021-08" db="EMBL/GenBank/DDBJ databases">
        <title>Draft Genome Sequence of Phanerochaete sordida strain YK-624.</title>
        <authorList>
            <person name="Mori T."/>
            <person name="Dohra H."/>
            <person name="Suzuki T."/>
            <person name="Kawagishi H."/>
            <person name="Hirai H."/>
        </authorList>
    </citation>
    <scope>NUCLEOTIDE SEQUENCE [LARGE SCALE GENOMIC DNA]</scope>
    <source>
        <strain evidence="5 6">YK-624</strain>
    </source>
</reference>
<dbReference type="EMBL" id="BPQB01000001">
    <property type="protein sequence ID" value="GJE83971.1"/>
    <property type="molecule type" value="Genomic_DNA"/>
</dbReference>
<keyword evidence="2" id="KW-0496">Mitochondrion</keyword>
<keyword evidence="6" id="KW-1185">Reference proteome</keyword>
<evidence type="ECO:0000256" key="2">
    <source>
        <dbReference type="ARBA" id="ARBA00023128"/>
    </source>
</evidence>
<dbReference type="OrthoDB" id="2116030at2759"/>
<comment type="caution">
    <text evidence="5">The sequence shown here is derived from an EMBL/GenBank/DDBJ whole genome shotgun (WGS) entry which is preliminary data.</text>
</comment>
<dbReference type="AlphaFoldDB" id="A0A9P3FWP5"/>
<feature type="compositionally biased region" description="Pro residues" evidence="4">
    <location>
        <begin position="31"/>
        <end position="40"/>
    </location>
</feature>
<comment type="subcellular location">
    <subcellularLocation>
        <location evidence="1">Mitochondrion</location>
    </subcellularLocation>
</comment>
<name>A0A9P3FWP5_9APHY</name>
<accession>A0A9P3FWP5</accession>
<feature type="region of interest" description="Disordered" evidence="4">
    <location>
        <begin position="58"/>
        <end position="84"/>
    </location>
</feature>
<feature type="compositionally biased region" description="Polar residues" evidence="4">
    <location>
        <begin position="61"/>
        <end position="84"/>
    </location>
</feature>
<feature type="region of interest" description="Disordered" evidence="4">
    <location>
        <begin position="25"/>
        <end position="45"/>
    </location>
</feature>
<evidence type="ECO:0000313" key="5">
    <source>
        <dbReference type="EMBL" id="GJE83971.1"/>
    </source>
</evidence>
<evidence type="ECO:0000256" key="1">
    <source>
        <dbReference type="ARBA" id="ARBA00004173"/>
    </source>
</evidence>
<dbReference type="PANTHER" id="PTHR31601:SF2">
    <property type="entry name" value="ALPHA-KETOGLUTARATE DEHYDROGENASE COMPONENT 4"/>
    <property type="match status" value="1"/>
</dbReference>
<evidence type="ECO:0000256" key="3">
    <source>
        <dbReference type="ARBA" id="ARBA00043970"/>
    </source>
</evidence>
<evidence type="ECO:0000313" key="6">
    <source>
        <dbReference type="Proteomes" id="UP000703269"/>
    </source>
</evidence>